<comment type="similarity">
    <text evidence="1">Belongs to the NmrA-type oxidoreductase family. Isoflavone reductase subfamily.</text>
</comment>
<protein>
    <submittedName>
        <fullName evidence="5">2-hydroxyisoflavone reductase</fullName>
    </submittedName>
</protein>
<gene>
    <name evidence="5" type="ORF">QYS62_008465</name>
</gene>
<evidence type="ECO:0000256" key="2">
    <source>
        <dbReference type="ARBA" id="ARBA00022857"/>
    </source>
</evidence>
<dbReference type="Pfam" id="PF05368">
    <property type="entry name" value="NmrA"/>
    <property type="match status" value="1"/>
</dbReference>
<evidence type="ECO:0000259" key="4">
    <source>
        <dbReference type="Pfam" id="PF05368"/>
    </source>
</evidence>
<keyword evidence="2" id="KW-0521">NADP</keyword>
<organism evidence="5 6">
    <name type="scientific">Fusarium acuminatum</name>
    <dbReference type="NCBI Taxonomy" id="5515"/>
    <lineage>
        <taxon>Eukaryota</taxon>
        <taxon>Fungi</taxon>
        <taxon>Dikarya</taxon>
        <taxon>Ascomycota</taxon>
        <taxon>Pezizomycotina</taxon>
        <taxon>Sordariomycetes</taxon>
        <taxon>Hypocreomycetidae</taxon>
        <taxon>Hypocreales</taxon>
        <taxon>Nectriaceae</taxon>
        <taxon>Fusarium</taxon>
        <taxon>Fusarium tricinctum species complex</taxon>
    </lineage>
</organism>
<keyword evidence="6" id="KW-1185">Reference proteome</keyword>
<evidence type="ECO:0000256" key="1">
    <source>
        <dbReference type="ARBA" id="ARBA00005725"/>
    </source>
</evidence>
<evidence type="ECO:0000256" key="3">
    <source>
        <dbReference type="ARBA" id="ARBA00023002"/>
    </source>
</evidence>
<sequence length="240" mass="26694">MVKIAIAGGAGNVGQEVIDALLARNKHEILILSRKDAPETEIAPGVKWAKTSYQDIDELVKILEGVHTVLSFMSVGPAGLEGRPQENLIDASVKAGVKRFAPSEWASAKIDQFPWYDFKRAAREYLAEINKDKKVCRIASLTSRKPFKVEKLKSEDLEANIIKASYLPMPEHPSIPVEVRRGYATTIIKGILLGFKDGAMQISDEWNKLLPDFEFTQPEEFLTKAWAAIDAGETSVFTDY</sequence>
<dbReference type="SUPFAM" id="SSF51735">
    <property type="entry name" value="NAD(P)-binding Rossmann-fold domains"/>
    <property type="match status" value="1"/>
</dbReference>
<dbReference type="PANTHER" id="PTHR47706">
    <property type="entry name" value="NMRA-LIKE FAMILY PROTEIN"/>
    <property type="match status" value="1"/>
</dbReference>
<dbReference type="PANTHER" id="PTHR47706:SF4">
    <property type="entry name" value="NMRA-LIKE DOMAIN-CONTAINING PROTEIN"/>
    <property type="match status" value="1"/>
</dbReference>
<reference evidence="5 6" key="1">
    <citation type="submission" date="2024-04" db="EMBL/GenBank/DDBJ databases">
        <title>Complete genome sequence of Fusarium acuminatum.</title>
        <authorList>
            <person name="Lan B."/>
        </authorList>
    </citation>
    <scope>NUCLEOTIDE SEQUENCE [LARGE SCALE GENOMIC DNA]</scope>
    <source>
        <strain evidence="5">1A</strain>
    </source>
</reference>
<accession>A0ABZ2X3C8</accession>
<feature type="domain" description="NmrA-like" evidence="4">
    <location>
        <begin position="3"/>
        <end position="132"/>
    </location>
</feature>
<dbReference type="InterPro" id="IPR008030">
    <property type="entry name" value="NmrA-like"/>
</dbReference>
<proteinExistence type="inferred from homology"/>
<evidence type="ECO:0000313" key="6">
    <source>
        <dbReference type="Proteomes" id="UP001489902"/>
    </source>
</evidence>
<dbReference type="Proteomes" id="UP001489902">
    <property type="component" value="Chromosome 5"/>
</dbReference>
<dbReference type="Gene3D" id="3.40.50.720">
    <property type="entry name" value="NAD(P)-binding Rossmann-like Domain"/>
    <property type="match status" value="1"/>
</dbReference>
<name>A0ABZ2X3C8_9HYPO</name>
<evidence type="ECO:0000313" key="5">
    <source>
        <dbReference type="EMBL" id="WZH47321.1"/>
    </source>
</evidence>
<keyword evidence="3" id="KW-0560">Oxidoreductase</keyword>
<dbReference type="EMBL" id="CP151264">
    <property type="protein sequence ID" value="WZH47321.1"/>
    <property type="molecule type" value="Genomic_DNA"/>
</dbReference>
<dbReference type="InterPro" id="IPR051609">
    <property type="entry name" value="NmrA/Isoflavone_reductase-like"/>
</dbReference>
<dbReference type="InterPro" id="IPR036291">
    <property type="entry name" value="NAD(P)-bd_dom_sf"/>
</dbReference>